<feature type="region of interest" description="Disordered" evidence="1">
    <location>
        <begin position="1"/>
        <end position="33"/>
    </location>
</feature>
<gene>
    <name evidence="2" type="ORF">SAMN05421762_2132</name>
</gene>
<sequence length="130" mass="14016">MSANSKTDPKSGPKSGPKSDQSPKATIDKRAARAAYKQRDEDWTVYAARTGGQCWVGVSKNVAAIENRLGFTLRSGSCPTKGMQAAFDGTLSIEPLEVLDPTLGPLLRKDAIRDRRAHWCAELSATPIEA</sequence>
<keyword evidence="3" id="KW-1185">Reference proteome</keyword>
<dbReference type="EMBL" id="FOLX01000001">
    <property type="protein sequence ID" value="SFC76830.1"/>
    <property type="molecule type" value="Genomic_DNA"/>
</dbReference>
<accession>A0A1I1M599</accession>
<reference evidence="2 3" key="1">
    <citation type="submission" date="2016-10" db="EMBL/GenBank/DDBJ databases">
        <authorList>
            <person name="de Groot N.N."/>
        </authorList>
    </citation>
    <scope>NUCLEOTIDE SEQUENCE [LARGE SCALE GENOMIC DNA]</scope>
    <source>
        <strain evidence="2 3">DSM 29619</strain>
    </source>
</reference>
<evidence type="ECO:0000313" key="2">
    <source>
        <dbReference type="EMBL" id="SFC76830.1"/>
    </source>
</evidence>
<evidence type="ECO:0008006" key="4">
    <source>
        <dbReference type="Google" id="ProtNLM"/>
    </source>
</evidence>
<evidence type="ECO:0000256" key="1">
    <source>
        <dbReference type="SAM" id="MobiDB-lite"/>
    </source>
</evidence>
<proteinExistence type="predicted"/>
<protein>
    <recommendedName>
        <fullName evidence="4">GIY-YIG nuclease family protein</fullName>
    </recommendedName>
</protein>
<evidence type="ECO:0000313" key="3">
    <source>
        <dbReference type="Proteomes" id="UP000231644"/>
    </source>
</evidence>
<name>A0A1I1M599_9RHOB</name>
<dbReference type="RefSeq" id="WP_093454279.1">
    <property type="nucleotide sequence ID" value="NZ_FNZG01000004.1"/>
</dbReference>
<organism evidence="2 3">
    <name type="scientific">Pseudooceanicola nitratireducens</name>
    <dbReference type="NCBI Taxonomy" id="517719"/>
    <lineage>
        <taxon>Bacteria</taxon>
        <taxon>Pseudomonadati</taxon>
        <taxon>Pseudomonadota</taxon>
        <taxon>Alphaproteobacteria</taxon>
        <taxon>Rhodobacterales</taxon>
        <taxon>Paracoccaceae</taxon>
        <taxon>Pseudooceanicola</taxon>
    </lineage>
</organism>
<dbReference type="OrthoDB" id="7270972at2"/>
<dbReference type="AlphaFoldDB" id="A0A1I1M599"/>
<dbReference type="Proteomes" id="UP000231644">
    <property type="component" value="Unassembled WGS sequence"/>
</dbReference>
<dbReference type="STRING" id="517719.SAMN05421762_2132"/>
<dbReference type="CDD" id="cd10451">
    <property type="entry name" value="GIY-YIG_LuxR_like"/>
    <property type="match status" value="1"/>
</dbReference>